<dbReference type="Pfam" id="PF12349">
    <property type="entry name" value="Sterol-sensing"/>
    <property type="match status" value="1"/>
</dbReference>
<comment type="similarity">
    <text evidence="1">Belongs to the patched family.</text>
</comment>
<proteinExistence type="inferred from homology"/>
<feature type="transmembrane region" description="Helical" evidence="2">
    <location>
        <begin position="811"/>
        <end position="833"/>
    </location>
</feature>
<dbReference type="InterPro" id="IPR000731">
    <property type="entry name" value="SSD"/>
</dbReference>
<keyword evidence="2" id="KW-1133">Transmembrane helix</keyword>
<protein>
    <recommendedName>
        <fullName evidence="3">SSD domain-containing protein</fullName>
    </recommendedName>
</protein>
<evidence type="ECO:0000313" key="4">
    <source>
        <dbReference type="EMBL" id="CAB3236839.1"/>
    </source>
</evidence>
<evidence type="ECO:0000256" key="2">
    <source>
        <dbReference type="SAM" id="Phobius"/>
    </source>
</evidence>
<dbReference type="PANTHER" id="PTHR10796">
    <property type="entry name" value="PATCHED-RELATED"/>
    <property type="match status" value="1"/>
</dbReference>
<evidence type="ECO:0000259" key="3">
    <source>
        <dbReference type="PROSITE" id="PS50156"/>
    </source>
</evidence>
<dbReference type="InterPro" id="IPR051697">
    <property type="entry name" value="Patched_domain-protein"/>
</dbReference>
<name>A0A8S0ZVZ5_ARCPL</name>
<feature type="transmembrane region" description="Helical" evidence="2">
    <location>
        <begin position="403"/>
        <end position="425"/>
    </location>
</feature>
<sequence>MAKSKRFKSPQELWESLSSKSVHLVEEIFFKLGLLVAKHPWKTVTLTLCFVSLSCIGVLKFHIEKNPMNLWVPPDSDFFQDTNWYIDNFGTGFRLQKVIITANEILDPQVLVAIQILTERVNSIKVNYQDKTYSMSDLCYKVPIVNLFSSGRDKRSLDSLNNKHTNINKNSSNIISDYSDPTLWVDDEFYCEFLEIFQYTCLQNNILDLWKTNMTNIKNLTRHDIIKKVQNVKENPITGHPFDYTQILGGKEYDEHGQLVSAKSVMLTWYTQVNMTTIDLNEVGNLVGTEDWVSIPLSKWEGSFLEAIGSMSLNLTGTQIFYEAGRSFADISGSVMVKDLDKLVLGILLMFFYIQFALSRFNWLEVKLTLGSVGLLCVGLAYASTIGWCSIFGVSFGPVHSSLPFLLMGLGVDDMFVMSACWENLPESASQKSLPVKIGLMLKHAGVSIVITSFTDIVALLIGAITILPSLKSFCIYAAVGVFFIFCLSVTFYVAAFTLDIKRMQDNRNGVLFCYKHKREIKVVTNKTIFQRWLALFYKHIVFTIPGKIVVILFTVIVTGFSIEAVCHLEQRFDPKWFIPDDTYYHKFLTAHDYFYPEEGNMGMVFLGEMDYIYEFTSLHNMMEKLKTSEYANNFVDWADSFHKYVLHNYNRDLLKNDSAIKDSEFNIYLSRFLHSPIGGRYQVNLKFEKQFSCGKPASKIQASTMSFRFKKFLGPKEYLPAMNGVKNLVKSTNITTGDGYRSVWSKVFATWVTDEIIAVEVERNIELALVCVMVCTVILITNLQMCLWIFLCVLLTLINVLGCMQKWGMTVDIVCCIGLELAIGLCVDYAAHVGHTFLTIKDGSNLDRSFKTVTSIGLAVLKGGGSTLLALSLLSASKAYTFQSFFKIFLLVIFFGLFNGLVFLPVCLSLIGPSAYSSKEPQNTTEMVALNEKNDNIEKHLEDG</sequence>
<feature type="transmembrane region" description="Helical" evidence="2">
    <location>
        <begin position="889"/>
        <end position="912"/>
    </location>
</feature>
<keyword evidence="2" id="KW-0812">Transmembrane</keyword>
<feature type="transmembrane region" description="Helical" evidence="2">
    <location>
        <begin position="373"/>
        <end position="397"/>
    </location>
</feature>
<dbReference type="GO" id="GO:0016020">
    <property type="term" value="C:membrane"/>
    <property type="evidence" value="ECO:0007669"/>
    <property type="project" value="TreeGrafter"/>
</dbReference>
<feature type="transmembrane region" description="Helical" evidence="2">
    <location>
        <begin position="853"/>
        <end position="877"/>
    </location>
</feature>
<evidence type="ECO:0000313" key="5">
    <source>
        <dbReference type="Proteomes" id="UP000494106"/>
    </source>
</evidence>
<dbReference type="InterPro" id="IPR053958">
    <property type="entry name" value="HMGCR/SNAP/NPC1-like_SSD"/>
</dbReference>
<feature type="transmembrane region" description="Helical" evidence="2">
    <location>
        <begin position="474"/>
        <end position="499"/>
    </location>
</feature>
<organism evidence="4 5">
    <name type="scientific">Arctia plantaginis</name>
    <name type="common">Wood tiger moth</name>
    <name type="synonym">Phalaena plantaginis</name>
    <dbReference type="NCBI Taxonomy" id="874455"/>
    <lineage>
        <taxon>Eukaryota</taxon>
        <taxon>Metazoa</taxon>
        <taxon>Ecdysozoa</taxon>
        <taxon>Arthropoda</taxon>
        <taxon>Hexapoda</taxon>
        <taxon>Insecta</taxon>
        <taxon>Pterygota</taxon>
        <taxon>Neoptera</taxon>
        <taxon>Endopterygota</taxon>
        <taxon>Lepidoptera</taxon>
        <taxon>Glossata</taxon>
        <taxon>Ditrysia</taxon>
        <taxon>Noctuoidea</taxon>
        <taxon>Erebidae</taxon>
        <taxon>Arctiinae</taxon>
        <taxon>Arctia</taxon>
    </lineage>
</organism>
<feature type="domain" description="SSD" evidence="3">
    <location>
        <begin position="339"/>
        <end position="499"/>
    </location>
</feature>
<feature type="transmembrane region" description="Helical" evidence="2">
    <location>
        <begin position="446"/>
        <end position="468"/>
    </location>
</feature>
<keyword evidence="2" id="KW-0472">Membrane</keyword>
<dbReference type="Gene3D" id="1.20.1640.10">
    <property type="entry name" value="Multidrug efflux transporter AcrB transmembrane domain"/>
    <property type="match status" value="2"/>
</dbReference>
<accession>A0A8S0ZVZ5</accession>
<dbReference type="EMBL" id="CADEBC010000488">
    <property type="protein sequence ID" value="CAB3236839.1"/>
    <property type="molecule type" value="Genomic_DNA"/>
</dbReference>
<dbReference type="AlphaFoldDB" id="A0A8S0ZVZ5"/>
<keyword evidence="5" id="KW-1185">Reference proteome</keyword>
<dbReference type="PANTHER" id="PTHR10796:SF130">
    <property type="entry name" value="PATCHED DOMAIN-CONTAINING PROTEIN 3-LIKE PROTEIN"/>
    <property type="match status" value="1"/>
</dbReference>
<evidence type="ECO:0000256" key="1">
    <source>
        <dbReference type="ARBA" id="ARBA00005585"/>
    </source>
</evidence>
<dbReference type="PROSITE" id="PS50156">
    <property type="entry name" value="SSD"/>
    <property type="match status" value="1"/>
</dbReference>
<dbReference type="Proteomes" id="UP000494106">
    <property type="component" value="Unassembled WGS sequence"/>
</dbReference>
<reference evidence="4 5" key="1">
    <citation type="submission" date="2020-04" db="EMBL/GenBank/DDBJ databases">
        <authorList>
            <person name="Wallbank WR R."/>
            <person name="Pardo Diaz C."/>
            <person name="Kozak K."/>
            <person name="Martin S."/>
            <person name="Jiggins C."/>
            <person name="Moest M."/>
            <person name="Warren A I."/>
            <person name="Byers J.R.P. K."/>
            <person name="Montejo-Kovacevich G."/>
            <person name="Yen C E."/>
        </authorList>
    </citation>
    <scope>NUCLEOTIDE SEQUENCE [LARGE SCALE GENOMIC DNA]</scope>
</reference>
<gene>
    <name evidence="4" type="ORF">APLA_LOCUS6714</name>
</gene>
<feature type="transmembrane region" description="Helical" evidence="2">
    <location>
        <begin position="541"/>
        <end position="563"/>
    </location>
</feature>
<dbReference type="OrthoDB" id="6510177at2759"/>
<dbReference type="SUPFAM" id="SSF82866">
    <property type="entry name" value="Multidrug efflux transporter AcrB transmembrane domain"/>
    <property type="match status" value="2"/>
</dbReference>
<feature type="transmembrane region" description="Helical" evidence="2">
    <location>
        <begin position="343"/>
        <end position="361"/>
    </location>
</feature>
<comment type="caution">
    <text evidence="4">The sequence shown here is derived from an EMBL/GenBank/DDBJ whole genome shotgun (WGS) entry which is preliminary data.</text>
</comment>
<feature type="transmembrane region" description="Helical" evidence="2">
    <location>
        <begin position="768"/>
        <end position="799"/>
    </location>
</feature>